<reference evidence="2" key="1">
    <citation type="journal article" date="2023" name="Nat. Plants">
        <title>Single-cell RNA sequencing provides a high-resolution roadmap for understanding the multicellular compartmentation of specialized metabolism.</title>
        <authorList>
            <person name="Sun S."/>
            <person name="Shen X."/>
            <person name="Li Y."/>
            <person name="Li Y."/>
            <person name="Wang S."/>
            <person name="Li R."/>
            <person name="Zhang H."/>
            <person name="Shen G."/>
            <person name="Guo B."/>
            <person name="Wei J."/>
            <person name="Xu J."/>
            <person name="St-Pierre B."/>
            <person name="Chen S."/>
            <person name="Sun C."/>
        </authorList>
    </citation>
    <scope>NUCLEOTIDE SEQUENCE [LARGE SCALE GENOMIC DNA]</scope>
</reference>
<accession>A0ACC0AVZ8</accession>
<protein>
    <submittedName>
        <fullName evidence="1">Uncharacterized protein</fullName>
    </submittedName>
</protein>
<evidence type="ECO:0000313" key="2">
    <source>
        <dbReference type="Proteomes" id="UP001060085"/>
    </source>
</evidence>
<sequence>MEDYGDGEEGDIMEEYEDGEECNGEDNVDVLDANDEQEIKRLKSLWLKKMERQDQVSQMPRSLVLQLGFRQNADIRVTRQSVDHNKRTCPNAFQDQEMEDPFNVNYPEDAFPSDLNELMNEGDG</sequence>
<organism evidence="1 2">
    <name type="scientific">Catharanthus roseus</name>
    <name type="common">Madagascar periwinkle</name>
    <name type="synonym">Vinca rosea</name>
    <dbReference type="NCBI Taxonomy" id="4058"/>
    <lineage>
        <taxon>Eukaryota</taxon>
        <taxon>Viridiplantae</taxon>
        <taxon>Streptophyta</taxon>
        <taxon>Embryophyta</taxon>
        <taxon>Tracheophyta</taxon>
        <taxon>Spermatophyta</taxon>
        <taxon>Magnoliopsida</taxon>
        <taxon>eudicotyledons</taxon>
        <taxon>Gunneridae</taxon>
        <taxon>Pentapetalae</taxon>
        <taxon>asterids</taxon>
        <taxon>lamiids</taxon>
        <taxon>Gentianales</taxon>
        <taxon>Apocynaceae</taxon>
        <taxon>Rauvolfioideae</taxon>
        <taxon>Vinceae</taxon>
        <taxon>Catharanthinae</taxon>
        <taxon>Catharanthus</taxon>
    </lineage>
</organism>
<gene>
    <name evidence="1" type="ORF">M9H77_22961</name>
</gene>
<evidence type="ECO:0000313" key="1">
    <source>
        <dbReference type="EMBL" id="KAI5663638.1"/>
    </source>
</evidence>
<proteinExistence type="predicted"/>
<name>A0ACC0AVZ8_CATRO</name>
<dbReference type="EMBL" id="CM044705">
    <property type="protein sequence ID" value="KAI5663638.1"/>
    <property type="molecule type" value="Genomic_DNA"/>
</dbReference>
<dbReference type="Proteomes" id="UP001060085">
    <property type="component" value="Linkage Group LG05"/>
</dbReference>
<comment type="caution">
    <text evidence="1">The sequence shown here is derived from an EMBL/GenBank/DDBJ whole genome shotgun (WGS) entry which is preliminary data.</text>
</comment>
<keyword evidence="2" id="KW-1185">Reference proteome</keyword>